<reference evidence="1" key="1">
    <citation type="submission" date="2023-05" db="EMBL/GenBank/DDBJ databases">
        <title>Streptantibioticus silvisoli sp. nov., acidotolerant actinomycetes 1 from pine litter.</title>
        <authorList>
            <person name="Swiecimska M."/>
            <person name="Golinska P."/>
            <person name="Sangal V."/>
            <person name="Wachnowicz B."/>
            <person name="Goodfellow M."/>
        </authorList>
    </citation>
    <scope>NUCLEOTIDE SEQUENCE</scope>
    <source>
        <strain evidence="1">SL13</strain>
    </source>
</reference>
<accession>A0AA90K8V3</accession>
<dbReference type="Pfam" id="PF15575">
    <property type="entry name" value="Imm49"/>
    <property type="match status" value="1"/>
</dbReference>
<comment type="caution">
    <text evidence="1">The sequence shown here is derived from an EMBL/GenBank/DDBJ whole genome shotgun (WGS) entry which is preliminary data.</text>
</comment>
<protein>
    <submittedName>
        <fullName evidence="1">Immunity 49 family protein</fullName>
    </submittedName>
</protein>
<dbReference type="AlphaFoldDB" id="A0AA90K8V3"/>
<sequence length="285" mass="32336">MTVQVPGHLPERADDTYVKRMREHVAENVARLEQHPRSFQRLFDQSGLYLRARLSLDPSGAMIESWEAMVVAMQVGSALFAAAETAQGTVRTRIDGEIRDIPAVGPQYFAHPGSWLTAFNSAIVCRDQPRMNRLCAFGPDLLRASEVTIDEFQYDWVDVLQTYWLERPGLVEKLTTTLETSHPDAARIAPRDLLDQQLYPPINLFHRFLRRDPQGFNEALVEALEAHRAYWTADEDRAESVEGSLALGPLAITCLAYDAGFPIEVESPYLPKYFLNREWLGEFPT</sequence>
<gene>
    <name evidence="1" type="ORF">POF50_011435</name>
</gene>
<name>A0AA90K8V3_9ACTN</name>
<proteinExistence type="predicted"/>
<dbReference type="EMBL" id="JABXJJ020000012">
    <property type="protein sequence ID" value="MDI5969942.1"/>
    <property type="molecule type" value="Genomic_DNA"/>
</dbReference>
<evidence type="ECO:0000313" key="1">
    <source>
        <dbReference type="EMBL" id="MDI5969942.1"/>
    </source>
</evidence>
<organism evidence="1">
    <name type="scientific">Streptantibioticus silvisoli</name>
    <dbReference type="NCBI Taxonomy" id="2705255"/>
    <lineage>
        <taxon>Bacteria</taxon>
        <taxon>Bacillati</taxon>
        <taxon>Actinomycetota</taxon>
        <taxon>Actinomycetes</taxon>
        <taxon>Kitasatosporales</taxon>
        <taxon>Streptomycetaceae</taxon>
        <taxon>Streptantibioticus</taxon>
    </lineage>
</organism>
<dbReference type="RefSeq" id="WP_271312515.1">
    <property type="nucleotide sequence ID" value="NZ_JABXJJ020000012.1"/>
</dbReference>
<dbReference type="InterPro" id="IPR029074">
    <property type="entry name" value="Imm49"/>
</dbReference>